<evidence type="ECO:0000259" key="1">
    <source>
        <dbReference type="Pfam" id="PF01939"/>
    </source>
</evidence>
<dbReference type="GO" id="GO:0003676">
    <property type="term" value="F:nucleic acid binding"/>
    <property type="evidence" value="ECO:0007669"/>
    <property type="project" value="InterPro"/>
</dbReference>
<dbReference type="KEGG" id="rtg:NCTC13098_02193"/>
<dbReference type="GO" id="GO:0004519">
    <property type="term" value="F:endonuclease activity"/>
    <property type="evidence" value="ECO:0007669"/>
    <property type="project" value="InterPro"/>
</dbReference>
<feature type="domain" description="Endonuclease NucS C-terminal" evidence="1">
    <location>
        <begin position="8"/>
        <end position="84"/>
    </location>
</feature>
<dbReference type="InterPro" id="IPR011856">
    <property type="entry name" value="tRNA_endonuc-like_dom_sf"/>
</dbReference>
<dbReference type="Proteomes" id="UP000274346">
    <property type="component" value="Chromosome"/>
</dbReference>
<dbReference type="Gene3D" id="3.40.1350.10">
    <property type="match status" value="1"/>
</dbReference>
<name>A0A3P8LZK6_RAOTE</name>
<dbReference type="AlphaFoldDB" id="A0A3P8LZK6"/>
<evidence type="ECO:0000313" key="2">
    <source>
        <dbReference type="EMBL" id="VDR25860.1"/>
    </source>
</evidence>
<protein>
    <recommendedName>
        <fullName evidence="1">Endonuclease NucS C-terminal domain-containing protein</fullName>
    </recommendedName>
</protein>
<proteinExistence type="predicted"/>
<gene>
    <name evidence="2" type="ORF">NCTC13098_02193</name>
</gene>
<dbReference type="EMBL" id="LR131271">
    <property type="protein sequence ID" value="VDR25860.1"/>
    <property type="molecule type" value="Genomic_DNA"/>
</dbReference>
<accession>A0A3P8LZK6</accession>
<dbReference type="InterPro" id="IPR048301">
    <property type="entry name" value="NucS_C"/>
</dbReference>
<evidence type="ECO:0000313" key="3">
    <source>
        <dbReference type="Proteomes" id="UP000274346"/>
    </source>
</evidence>
<reference evidence="2 3" key="1">
    <citation type="submission" date="2018-12" db="EMBL/GenBank/DDBJ databases">
        <authorList>
            <consortium name="Pathogen Informatics"/>
        </authorList>
    </citation>
    <scope>NUCLEOTIDE SEQUENCE [LARGE SCALE GENOMIC DNA]</scope>
    <source>
        <strain evidence="2 3">NCTC13098</strain>
    </source>
</reference>
<organism evidence="2 3">
    <name type="scientific">Raoultella terrigena</name>
    <name type="common">Klebsiella terrigena</name>
    <dbReference type="NCBI Taxonomy" id="577"/>
    <lineage>
        <taxon>Bacteria</taxon>
        <taxon>Pseudomonadati</taxon>
        <taxon>Pseudomonadota</taxon>
        <taxon>Gammaproteobacteria</taxon>
        <taxon>Enterobacterales</taxon>
        <taxon>Enterobacteriaceae</taxon>
        <taxon>Klebsiella/Raoultella group</taxon>
        <taxon>Raoultella</taxon>
    </lineage>
</organism>
<sequence>MNRVEDIIRDKLAEKLNLFENDLSLISTETYLKNRKGTKGFVDLLAKDNLNRFVLIELKRSNAASREALHEVIKYFEGIKEVKSLKDDEVIVYIVSTEWKELRVPFSRFVNDVSFNVEGYLLEIDAENNPICLRKIEPIKINNNRRLSNRCKVCYYTSSKNRETGIKSFENAFVEKEIDDYVIVLLSNKNQSVTNGFDYMIYVSVQEMEVEEYIHILRKDKELYNEHKDLINVQDTLSDDEHRNILHGFAVDDCKPYVYFDYLAIGYPSKFNHTILGDEGWNIEKVIKYGKLKNNELLTDDMIINELKGDSGENKTRYVRNVVSKNKSSFEVVRNEIKGCLIDNKIWQKGILHALDEIYHDSVLQTCQIGIYNPMNILRSLHHVYAEFWALPSDQGLKNAHQWIPEYKLYSKGVTKEHMYVGMLKDNKKRLNLKDYFLNFYNGMEHMYFYTFLSTGYNHGDVNESKEVGLEYANFKNNS</sequence>
<dbReference type="Pfam" id="PF01939">
    <property type="entry name" value="NucS_C"/>
    <property type="match status" value="1"/>
</dbReference>